<organism evidence="1 2">
    <name type="scientific">Aspergillus oryzae var. brunneus</name>
    <dbReference type="NCBI Taxonomy" id="332754"/>
    <lineage>
        <taxon>Eukaryota</taxon>
        <taxon>Fungi</taxon>
        <taxon>Dikarya</taxon>
        <taxon>Ascomycota</taxon>
        <taxon>Pezizomycotina</taxon>
        <taxon>Eurotiomycetes</taxon>
        <taxon>Eurotiomycetidae</taxon>
        <taxon>Eurotiales</taxon>
        <taxon>Aspergillaceae</taxon>
        <taxon>Aspergillus</taxon>
        <taxon>Aspergillus subgen. Circumdati</taxon>
    </lineage>
</organism>
<keyword evidence="2" id="KW-1185">Reference proteome</keyword>
<evidence type="ECO:0000313" key="2">
    <source>
        <dbReference type="Proteomes" id="UP001165189"/>
    </source>
</evidence>
<reference evidence="1" key="1">
    <citation type="submission" date="2023-04" db="EMBL/GenBank/DDBJ databases">
        <title>Aspergillus oryzae var. brunneus NBRC 4377.</title>
        <authorList>
            <person name="Ichikawa N."/>
            <person name="Sato H."/>
            <person name="Tonouchi N."/>
        </authorList>
    </citation>
    <scope>NUCLEOTIDE SEQUENCE</scope>
    <source>
        <strain evidence="1">NBRC 4377</strain>
    </source>
</reference>
<accession>A0ABQ6LHG9</accession>
<dbReference type="Pfam" id="PF17784">
    <property type="entry name" value="Sulfotransfer_4"/>
    <property type="match status" value="1"/>
</dbReference>
<protein>
    <submittedName>
        <fullName evidence="1">Unnamed protein product</fullName>
    </submittedName>
</protein>
<evidence type="ECO:0000313" key="1">
    <source>
        <dbReference type="EMBL" id="GMG54895.1"/>
    </source>
</evidence>
<dbReference type="EMBL" id="BSYB01000101">
    <property type="protein sequence ID" value="GMG54895.1"/>
    <property type="molecule type" value="Genomic_DNA"/>
</dbReference>
<dbReference type="Gene3D" id="3.40.50.300">
    <property type="entry name" value="P-loop containing nucleotide triphosphate hydrolases"/>
    <property type="match status" value="1"/>
</dbReference>
<dbReference type="Proteomes" id="UP001165189">
    <property type="component" value="Unassembled WGS sequence"/>
</dbReference>
<proteinExistence type="predicted"/>
<gene>
    <name evidence="1" type="ORF">Aory05_001311300</name>
</gene>
<dbReference type="InterPro" id="IPR040632">
    <property type="entry name" value="Sulfotransfer_4"/>
</dbReference>
<comment type="caution">
    <text evidence="1">The sequence shown here is derived from an EMBL/GenBank/DDBJ whole genome shotgun (WGS) entry which is preliminary data.</text>
</comment>
<sequence>MPSHCPDESARARVKQDRDRLYVSTIHRSSFRILTAVAIKKALLKLGYSDVYHGYTAATENPRDCEMWLDAMAAKWDGVGKPFGRTEWDQLLGHCQTPLPSLLAAQIGSPARCSFAPSPITSKVISNSTEYLSMRATTRWSARWCLGRICLSIKSRTDGNHYANSWERISPVRCLFPMVMTPWKPPIEFGHW</sequence>
<name>A0ABQ6LHG9_ASPOZ</name>
<dbReference type="InterPro" id="IPR027417">
    <property type="entry name" value="P-loop_NTPase"/>
</dbReference>